<sequence>MTPGDDLPAPPTRPEARHSAGSAAVGKDGPTFDERIERLVARLRGLPLAEVLPSAAAPAAGGGATGRAVEAVLGAARRQTRQHTKAFKHRAQVEAIAEHCLRRLPSTCEVVVELGAGQGLLGHAVSVASGLPLVAIEQRGNTDALDAAVPQEGEVAGAAVLRVQADIGDESAWPTGLWSESGEAQAVLLAKHLCSHSSDLAVGAAVSLGARLGLLCLAPCCHAKMAWEGLGAEMQDWLRRSGCIEDAKDFSLLLDVVRLSRAGDAKKGYVPCAKWKLRRYLEQDEVEALGRRACRVIDEARLSRLRAAGFDAVLLEYCDAGLTPDNVLILAARGGWLQADAAAPQGWEPGHAHPESGVVLELDPTSPVSLLQRLLAYLHEQRPVRFRAMHSVLPLAECAQSRAPPAVACFAEQGHARELLRQLKECPVLARVATRALPFEEPAQDLEAAAETAGMLLAAEGPGAMVRVQARPRSIEGEVCSAMGPSRLQPARPTHVLSVVSLGLPGAVAGAGANGAGAVAEGSGRQPPLRVSLLPRQELDVAAWGAARAEGDRGARAYWRCVELARRWPQRVGAARSVALWTDSPEPCEWVRRWLDEFSPAGAAAVELRLSGDGVAHQWIRGAPSHGGMAEATVLLCDVADTGDGAVDALRGLLAACAPGGSAGGALAAEGLAVLRLRCGRSARAEKQWHRRASRDLQAKLGASRVELHHLLADRELERTAAFSWSGPPPARAAAAGGAPESAAPREAGTEACE</sequence>
<keyword evidence="1" id="KW-0479">Metal-binding</keyword>
<comment type="function">
    <text evidence="1">tRNA methylase which 2'-O-methylates cytidine(4) in tRNA(Pro) and tRNA(Gly)(GCC), and adenosine(4) in tRNA(His).</text>
</comment>
<organism evidence="4 5">
    <name type="scientific">Prorocentrum cordatum</name>
    <dbReference type="NCBI Taxonomy" id="2364126"/>
    <lineage>
        <taxon>Eukaryota</taxon>
        <taxon>Sar</taxon>
        <taxon>Alveolata</taxon>
        <taxon>Dinophyceae</taxon>
        <taxon>Prorocentrales</taxon>
        <taxon>Prorocentraceae</taxon>
        <taxon>Prorocentrum</taxon>
    </lineage>
</organism>
<comment type="catalytic activity">
    <reaction evidence="1">
        <text>cytidine(4) in tRNA(Pro) + S-adenosyl-L-methionine = 2'-O-methylcytidine(4) in tRNA(Pro) + S-adenosyl-L-homocysteine + H(+)</text>
        <dbReference type="Rhea" id="RHEA:32767"/>
        <dbReference type="Rhea" id="RHEA-COMP:10397"/>
        <dbReference type="Rhea" id="RHEA-COMP:10398"/>
        <dbReference type="ChEBI" id="CHEBI:15378"/>
        <dbReference type="ChEBI" id="CHEBI:57856"/>
        <dbReference type="ChEBI" id="CHEBI:59789"/>
        <dbReference type="ChEBI" id="CHEBI:74495"/>
        <dbReference type="ChEBI" id="CHEBI:82748"/>
        <dbReference type="EC" id="2.1.1.225"/>
    </reaction>
</comment>
<reference evidence="4" key="1">
    <citation type="submission" date="2023-10" db="EMBL/GenBank/DDBJ databases">
        <authorList>
            <person name="Chen Y."/>
            <person name="Shah S."/>
            <person name="Dougan E. K."/>
            <person name="Thang M."/>
            <person name="Chan C."/>
        </authorList>
    </citation>
    <scope>NUCLEOTIDE SEQUENCE [LARGE SCALE GENOMIC DNA]</scope>
</reference>
<comment type="similarity">
    <text evidence="1">Belongs to the methyltransferase TRM13 family.</text>
</comment>
<protein>
    <recommendedName>
        <fullName evidence="1">tRNA:m(4)X modification enzyme TRM13</fullName>
        <ecNumber evidence="1">2.1.1.225</ecNumber>
    </recommendedName>
</protein>
<feature type="compositionally biased region" description="Low complexity" evidence="2">
    <location>
        <begin position="732"/>
        <end position="747"/>
    </location>
</feature>
<accession>A0ABN9XPP2</accession>
<comment type="caution">
    <text evidence="4">The sequence shown here is derived from an EMBL/GenBank/DDBJ whole genome shotgun (WGS) entry which is preliminary data.</text>
</comment>
<dbReference type="EC" id="2.1.1.225" evidence="1"/>
<keyword evidence="1" id="KW-0949">S-adenosyl-L-methionine</keyword>
<dbReference type="Pfam" id="PF05206">
    <property type="entry name" value="TRM13"/>
    <property type="match status" value="1"/>
</dbReference>
<feature type="region of interest" description="Disordered" evidence="2">
    <location>
        <begin position="723"/>
        <end position="754"/>
    </location>
</feature>
<feature type="region of interest" description="Disordered" evidence="2">
    <location>
        <begin position="1"/>
        <end position="29"/>
    </location>
</feature>
<evidence type="ECO:0000259" key="3">
    <source>
        <dbReference type="Pfam" id="PF05206"/>
    </source>
</evidence>
<evidence type="ECO:0000313" key="5">
    <source>
        <dbReference type="Proteomes" id="UP001189429"/>
    </source>
</evidence>
<keyword evidence="1" id="KW-0863">Zinc-finger</keyword>
<keyword evidence="5" id="KW-1185">Reference proteome</keyword>
<comment type="catalytic activity">
    <reaction evidence="1">
        <text>adenosine(4) in tRNA(His) + S-adenosyl-L-methionine = 2'-O-methyladenosine(4) in tRNA(His) + S-adenosyl-L-homocysteine + H(+)</text>
        <dbReference type="Rhea" id="RHEA:43196"/>
        <dbReference type="Rhea" id="RHEA-COMP:10401"/>
        <dbReference type="Rhea" id="RHEA-COMP:10402"/>
        <dbReference type="ChEBI" id="CHEBI:15378"/>
        <dbReference type="ChEBI" id="CHEBI:57856"/>
        <dbReference type="ChEBI" id="CHEBI:59789"/>
        <dbReference type="ChEBI" id="CHEBI:74411"/>
        <dbReference type="ChEBI" id="CHEBI:74477"/>
        <dbReference type="EC" id="2.1.1.225"/>
    </reaction>
</comment>
<dbReference type="PANTHER" id="PTHR12998">
    <property type="entry name" value="TRNA:M(4)X MODIFICATION ENZYME TRM13 HOMOLOG"/>
    <property type="match status" value="1"/>
</dbReference>
<proteinExistence type="inferred from homology"/>
<evidence type="ECO:0000256" key="2">
    <source>
        <dbReference type="SAM" id="MobiDB-lite"/>
    </source>
</evidence>
<name>A0ABN9XPP2_9DINO</name>
<keyword evidence="1" id="KW-0808">Transferase</keyword>
<keyword evidence="1" id="KW-0862">Zinc</keyword>
<dbReference type="InterPro" id="IPR039044">
    <property type="entry name" value="Trm13"/>
</dbReference>
<feature type="domain" description="Methyltransferase TRM13" evidence="3">
    <location>
        <begin position="106"/>
        <end position="331"/>
    </location>
</feature>
<evidence type="ECO:0000313" key="4">
    <source>
        <dbReference type="EMBL" id="CAK0900135.1"/>
    </source>
</evidence>
<dbReference type="InterPro" id="IPR007871">
    <property type="entry name" value="Methyltransferase_TRM13"/>
</dbReference>
<dbReference type="Proteomes" id="UP001189429">
    <property type="component" value="Unassembled WGS sequence"/>
</dbReference>
<keyword evidence="1" id="KW-0489">Methyltransferase</keyword>
<dbReference type="EMBL" id="CAUYUJ010020728">
    <property type="protein sequence ID" value="CAK0900135.1"/>
    <property type="molecule type" value="Genomic_DNA"/>
</dbReference>
<gene>
    <name evidence="4" type="ORF">PCOR1329_LOCUS77521</name>
</gene>
<dbReference type="PANTHER" id="PTHR12998:SF0">
    <property type="entry name" value="TRNA:M(4)X MODIFICATION ENZYME TRM13 HOMOLOG"/>
    <property type="match status" value="1"/>
</dbReference>
<comment type="catalytic activity">
    <reaction evidence="1">
        <text>cytidine(4) in tRNA(Gly)(GCC) + S-adenosyl-L-methionine = 2'-O-methylcytidine(4) in tRNA(Gly)(GCC) + S-adenosyl-L-homocysteine + H(+)</text>
        <dbReference type="Rhea" id="RHEA:43192"/>
        <dbReference type="Rhea" id="RHEA-COMP:10399"/>
        <dbReference type="Rhea" id="RHEA-COMP:10400"/>
        <dbReference type="ChEBI" id="CHEBI:15378"/>
        <dbReference type="ChEBI" id="CHEBI:57856"/>
        <dbReference type="ChEBI" id="CHEBI:59789"/>
        <dbReference type="ChEBI" id="CHEBI:74495"/>
        <dbReference type="ChEBI" id="CHEBI:82748"/>
        <dbReference type="EC" id="2.1.1.225"/>
    </reaction>
</comment>
<evidence type="ECO:0000256" key="1">
    <source>
        <dbReference type="RuleBase" id="RU367103"/>
    </source>
</evidence>
<keyword evidence="1" id="KW-0819">tRNA processing</keyword>